<dbReference type="PANTHER" id="PTHR23065:SF15">
    <property type="entry name" value="AT02057P"/>
    <property type="match status" value="1"/>
</dbReference>
<dbReference type="EMBL" id="GECZ01020860">
    <property type="protein sequence ID" value="JAS48909.1"/>
    <property type="molecule type" value="Transcribed_RNA"/>
</dbReference>
<dbReference type="GO" id="GO:0030136">
    <property type="term" value="C:clathrin-coated vesicle"/>
    <property type="evidence" value="ECO:0007669"/>
    <property type="project" value="TreeGrafter"/>
</dbReference>
<feature type="non-terminal residue" evidence="3">
    <location>
        <position position="162"/>
    </location>
</feature>
<accession>A0A1B6FFC2</accession>
<gene>
    <name evidence="3" type="ORF">g.8296</name>
</gene>
<keyword evidence="1" id="KW-0175">Coiled coil</keyword>
<dbReference type="Gene3D" id="1.20.1270.60">
    <property type="entry name" value="Arfaptin homology (AH) domain/BAR domain"/>
    <property type="match status" value="1"/>
</dbReference>
<evidence type="ECO:0000256" key="1">
    <source>
        <dbReference type="PROSITE-ProRule" id="PRU01077"/>
    </source>
</evidence>
<dbReference type="InterPro" id="IPR027267">
    <property type="entry name" value="AH/BAR_dom_sf"/>
</dbReference>
<dbReference type="SUPFAM" id="SSF103657">
    <property type="entry name" value="BAR/IMD domain-like"/>
    <property type="match status" value="1"/>
</dbReference>
<evidence type="ECO:0000313" key="3">
    <source>
        <dbReference type="EMBL" id="JAS48909.1"/>
    </source>
</evidence>
<dbReference type="InterPro" id="IPR031160">
    <property type="entry name" value="F_BAR_dom"/>
</dbReference>
<feature type="domain" description="F-BAR" evidence="2">
    <location>
        <begin position="5"/>
        <end position="162"/>
    </location>
</feature>
<dbReference type="Pfam" id="PF00611">
    <property type="entry name" value="FCH"/>
    <property type="match status" value="1"/>
</dbReference>
<dbReference type="GO" id="GO:0048268">
    <property type="term" value="P:clathrin coat assembly"/>
    <property type="evidence" value="ECO:0007669"/>
    <property type="project" value="TreeGrafter"/>
</dbReference>
<dbReference type="PANTHER" id="PTHR23065">
    <property type="entry name" value="PROLINE-SERINE-THREONINE PHOSPHATASE INTERACTING PROTEIN 1"/>
    <property type="match status" value="1"/>
</dbReference>
<dbReference type="AlphaFoldDB" id="A0A1B6FFC2"/>
<dbReference type="PROSITE" id="PS51741">
    <property type="entry name" value="F_BAR"/>
    <property type="match status" value="1"/>
</dbReference>
<proteinExistence type="predicted"/>
<evidence type="ECO:0000259" key="2">
    <source>
        <dbReference type="PROSITE" id="PS51741"/>
    </source>
</evidence>
<reference evidence="3" key="1">
    <citation type="submission" date="2015-11" db="EMBL/GenBank/DDBJ databases">
        <title>De novo transcriptome assembly of four potential Pierce s Disease insect vectors from Arizona vineyards.</title>
        <authorList>
            <person name="Tassone E.E."/>
        </authorList>
    </citation>
    <scope>NUCLEOTIDE SEQUENCE</scope>
</reference>
<sequence>MDMTVNFDQFFWGDKHLGFDVLYQSMKNGYASSKDFIDYLKERTHLEESDAKICHKAAKQVGNFSGNGTFAPVWRLLKKSSDHIFYQHSETVSKLECLIKETNRYSNEVHKRQKSVKESESATADVVGAFQSVTANLTKCRDSFIAKGFEYEDAKKNNVSQR</sequence>
<protein>
    <recommendedName>
        <fullName evidence="2">F-BAR domain-containing protein</fullName>
    </recommendedName>
</protein>
<organism evidence="3">
    <name type="scientific">Cuerna arida</name>
    <dbReference type="NCBI Taxonomy" id="1464854"/>
    <lineage>
        <taxon>Eukaryota</taxon>
        <taxon>Metazoa</taxon>
        <taxon>Ecdysozoa</taxon>
        <taxon>Arthropoda</taxon>
        <taxon>Hexapoda</taxon>
        <taxon>Insecta</taxon>
        <taxon>Pterygota</taxon>
        <taxon>Neoptera</taxon>
        <taxon>Paraneoptera</taxon>
        <taxon>Hemiptera</taxon>
        <taxon>Auchenorrhyncha</taxon>
        <taxon>Membracoidea</taxon>
        <taxon>Cicadellidae</taxon>
        <taxon>Cicadellinae</taxon>
        <taxon>Proconiini</taxon>
        <taxon>Cuerna</taxon>
    </lineage>
</organism>
<name>A0A1B6FFC2_9HEMI</name>
<dbReference type="GO" id="GO:0005886">
    <property type="term" value="C:plasma membrane"/>
    <property type="evidence" value="ECO:0007669"/>
    <property type="project" value="TreeGrafter"/>
</dbReference>
<dbReference type="SMART" id="SM00055">
    <property type="entry name" value="FCH"/>
    <property type="match status" value="1"/>
</dbReference>
<dbReference type="InterPro" id="IPR001060">
    <property type="entry name" value="FCH_dom"/>
</dbReference>
<dbReference type="GO" id="GO:0005905">
    <property type="term" value="C:clathrin-coated pit"/>
    <property type="evidence" value="ECO:0007669"/>
    <property type="project" value="TreeGrafter"/>
</dbReference>
<dbReference type="GO" id="GO:0072583">
    <property type="term" value="P:clathrin-dependent endocytosis"/>
    <property type="evidence" value="ECO:0007669"/>
    <property type="project" value="TreeGrafter"/>
</dbReference>